<dbReference type="InterPro" id="IPR053137">
    <property type="entry name" value="NLR-like"/>
</dbReference>
<dbReference type="SUPFAM" id="SSF52540">
    <property type="entry name" value="P-loop containing nucleoside triphosphate hydrolases"/>
    <property type="match status" value="1"/>
</dbReference>
<accession>A0A5N6V5B2</accession>
<feature type="domain" description="Nephrocystin 3-like N-terminal" evidence="6">
    <location>
        <begin position="355"/>
        <end position="530"/>
    </location>
</feature>
<feature type="repeat" description="ANK" evidence="2">
    <location>
        <begin position="1192"/>
        <end position="1226"/>
    </location>
</feature>
<evidence type="ECO:0000256" key="3">
    <source>
        <dbReference type="SAM" id="SignalP"/>
    </source>
</evidence>
<dbReference type="GO" id="GO:0009116">
    <property type="term" value="P:nucleoside metabolic process"/>
    <property type="evidence" value="ECO:0007669"/>
    <property type="project" value="InterPro"/>
</dbReference>
<keyword evidence="2" id="KW-0040">ANK repeat</keyword>
<evidence type="ECO:0000259" key="5">
    <source>
        <dbReference type="Pfam" id="PF22939"/>
    </source>
</evidence>
<keyword evidence="1" id="KW-0677">Repeat</keyword>
<feature type="repeat" description="ANK" evidence="2">
    <location>
        <begin position="1121"/>
        <end position="1153"/>
    </location>
</feature>
<dbReference type="InterPro" id="IPR056884">
    <property type="entry name" value="NPHP3-like_N"/>
</dbReference>
<evidence type="ECO:0000256" key="1">
    <source>
        <dbReference type="ARBA" id="ARBA00022737"/>
    </source>
</evidence>
<sequence>MASRGRSPHVYTAAWICALSIELAAAKSLLDEIHSPLSHSQPATDQNIYTLGSLAGHNIVVVCLQHGNYGTTAATSIVAQMCQTFPSIRYGLMVGVGGGVPTREADIRLGDVVFSSPQGQFGGVVQYDYGKACQRGHFERTGSLNKPCQLLLSASSALHSNHRLRDVQIGKIMSDVLQRHEEQFARPDRDWLFHSAYDHQGGSGDCLSCDIHQLVSRRLRGSDEPQIHYGLIASGNQVIKDARRRDSIAETLPVLCFEMEAAGLMDQLPCLVIRGICDYCDSHKQNDWQGYAALAAAAYAKELLSIVPVRKDIFMQREESEFTTQETACLADLFITDPEEDMNSVKRRKGNRTPETCSWLLESDEVKSWFHRGNGSNVLWLYGNPGTGKSTMAITIAEELPSKDYFSTRNNVLATFFCDAGSEYHRTATSILRGLLYQIISQSPGLISHIMKKYDIQKARLFTKFDALWGLLIDLGRVSRGPEIYCIIDALDECEAHEQEVLLRQIEQSFGGPHPEMLGPCRVHILITSRPYPEIRGYLSLFTCVDLGSCQEITADIKTTIRHKVKDLAQRKSYSASVADRVSRVLEERADGTFLWVGIVCDQLKQLSSGNPLKALQTLPRGLHSLYRNLLNVAFMTERDEDDYRAMKEILRLVAFARRPLTLAEIAEAARLYPDEDTESCLQFTRDIIDSCRLLVVVDKGCVRLLHTSVQDFLVNTDMQDMDSLKANYMLSSRCIEVILENSRLKVVQSTLAPDQGFLGYATLYWPKHASLSETAFIVRREHEMFFEYGVAAWKYWLENYNHLNRFTSEVLGRGLSAMHVAAGWGILPLISHLPPERLEDPDLFGRSPLLFAAAKGQFKAMRLLVESGANVMTRNNEEQNILHILSKTGHYHDEELTEVLLDKGVSPYDCDEYNMSPFIYAVGYLNEKLARAFLRYGFNLDTRIQRRSWPGQTTVSFVTHATAQNQEEEAPTNIESNLTALHFSSLKACTKMTLLLLQHGADPNAQSDIGDTPLHLAIRRRLLGRKSDDAWEIHDYGIESPKDIIADHGSETESDIYRAIDKARINTVHTLLTSATIDVNIANATGDYPQHVINFHDYYALWILCKLIEKGANSSRLNGSRQTCLHLASRAGNLEVVRKLVDEGHDILLEDIHGLSPLHYALHEGCLDVLQFMSTACDSALRRVWPSLDHHGRNPLHHHISSLFIDVDMIDFLIQLGCDVNQPDLEGNSSLGMYVGSFRLGGVTSDIFFLLVQKGADPLWVNGRQQNLAHLLMRHRGADCEILEFLFDYGLDPAAQDIDGKTLMHHGAIHGAFTEDLVEFLEYREALDLQTRDTIGKTPLMYAEERKAHPDYPVDCFLYLNRQWEGSFNTLSEAARRLL</sequence>
<dbReference type="PROSITE" id="PS50088">
    <property type="entry name" value="ANK_REPEAT"/>
    <property type="match status" value="4"/>
</dbReference>
<dbReference type="Gene3D" id="3.40.50.300">
    <property type="entry name" value="P-loop containing nucleotide triphosphate hydrolases"/>
    <property type="match status" value="1"/>
</dbReference>
<feature type="repeat" description="ANK" evidence="2">
    <location>
        <begin position="977"/>
        <end position="1009"/>
    </location>
</feature>
<dbReference type="InterPro" id="IPR035994">
    <property type="entry name" value="Nucleoside_phosphorylase_sf"/>
</dbReference>
<dbReference type="Pfam" id="PF12796">
    <property type="entry name" value="Ank_2"/>
    <property type="match status" value="1"/>
</dbReference>
<dbReference type="Proteomes" id="UP000326950">
    <property type="component" value="Unassembled WGS sequence"/>
</dbReference>
<dbReference type="PROSITE" id="PS50297">
    <property type="entry name" value="ANK_REP_REGION"/>
    <property type="match status" value="2"/>
</dbReference>
<dbReference type="Pfam" id="PF22939">
    <property type="entry name" value="WHD_GPIID"/>
    <property type="match status" value="1"/>
</dbReference>
<dbReference type="InterPro" id="IPR000845">
    <property type="entry name" value="Nucleoside_phosphorylase_d"/>
</dbReference>
<gene>
    <name evidence="7" type="ORF">BDV40DRAFT_296866</name>
</gene>
<feature type="repeat" description="ANK" evidence="2">
    <location>
        <begin position="845"/>
        <end position="877"/>
    </location>
</feature>
<feature type="signal peptide" evidence="3">
    <location>
        <begin position="1"/>
        <end position="26"/>
    </location>
</feature>
<dbReference type="Gene3D" id="3.40.50.1580">
    <property type="entry name" value="Nucleoside phosphorylase domain"/>
    <property type="match status" value="1"/>
</dbReference>
<keyword evidence="3" id="KW-0732">Signal</keyword>
<dbReference type="SUPFAM" id="SSF53167">
    <property type="entry name" value="Purine and uridine phosphorylases"/>
    <property type="match status" value="1"/>
</dbReference>
<evidence type="ECO:0000259" key="6">
    <source>
        <dbReference type="Pfam" id="PF24883"/>
    </source>
</evidence>
<dbReference type="InterPro" id="IPR002110">
    <property type="entry name" value="Ankyrin_rpt"/>
</dbReference>
<dbReference type="EMBL" id="ML738596">
    <property type="protein sequence ID" value="KAE8166054.1"/>
    <property type="molecule type" value="Genomic_DNA"/>
</dbReference>
<protein>
    <recommendedName>
        <fullName evidence="9">Ankyrin repeat-containing domain protein</fullName>
    </recommendedName>
</protein>
<feature type="chain" id="PRO_5024798206" description="Ankyrin repeat-containing domain protein" evidence="3">
    <location>
        <begin position="27"/>
        <end position="1380"/>
    </location>
</feature>
<name>A0A5N6V5B2_ASPTM</name>
<dbReference type="Pfam" id="PF13637">
    <property type="entry name" value="Ank_4"/>
    <property type="match status" value="1"/>
</dbReference>
<dbReference type="OrthoDB" id="1577640at2759"/>
<keyword evidence="8" id="KW-1185">Reference proteome</keyword>
<evidence type="ECO:0000313" key="7">
    <source>
        <dbReference type="EMBL" id="KAE8166054.1"/>
    </source>
</evidence>
<dbReference type="GO" id="GO:0003824">
    <property type="term" value="F:catalytic activity"/>
    <property type="evidence" value="ECO:0007669"/>
    <property type="project" value="InterPro"/>
</dbReference>
<dbReference type="SMART" id="SM00248">
    <property type="entry name" value="ANK"/>
    <property type="match status" value="11"/>
</dbReference>
<evidence type="ECO:0008006" key="9">
    <source>
        <dbReference type="Google" id="ProtNLM"/>
    </source>
</evidence>
<dbReference type="Pfam" id="PF01048">
    <property type="entry name" value="PNP_UDP_1"/>
    <property type="match status" value="1"/>
</dbReference>
<organism evidence="7 8">
    <name type="scientific">Aspergillus tamarii</name>
    <dbReference type="NCBI Taxonomy" id="41984"/>
    <lineage>
        <taxon>Eukaryota</taxon>
        <taxon>Fungi</taxon>
        <taxon>Dikarya</taxon>
        <taxon>Ascomycota</taxon>
        <taxon>Pezizomycotina</taxon>
        <taxon>Eurotiomycetes</taxon>
        <taxon>Eurotiomycetidae</taxon>
        <taxon>Eurotiales</taxon>
        <taxon>Aspergillaceae</taxon>
        <taxon>Aspergillus</taxon>
        <taxon>Aspergillus subgen. Circumdati</taxon>
    </lineage>
</organism>
<evidence type="ECO:0000259" key="4">
    <source>
        <dbReference type="Pfam" id="PF01048"/>
    </source>
</evidence>
<dbReference type="Gene3D" id="1.25.40.20">
    <property type="entry name" value="Ankyrin repeat-containing domain"/>
    <property type="match status" value="3"/>
</dbReference>
<proteinExistence type="predicted"/>
<dbReference type="PANTHER" id="PTHR46082:SF11">
    <property type="entry name" value="AAA+ ATPASE DOMAIN-CONTAINING PROTEIN-RELATED"/>
    <property type="match status" value="1"/>
</dbReference>
<dbReference type="Pfam" id="PF00023">
    <property type="entry name" value="Ank"/>
    <property type="match status" value="1"/>
</dbReference>
<evidence type="ECO:0000256" key="2">
    <source>
        <dbReference type="PROSITE-ProRule" id="PRU00023"/>
    </source>
</evidence>
<feature type="domain" description="Nucleoside phosphorylase" evidence="4">
    <location>
        <begin position="44"/>
        <end position="289"/>
    </location>
</feature>
<dbReference type="InterPro" id="IPR027417">
    <property type="entry name" value="P-loop_NTPase"/>
</dbReference>
<dbReference type="PANTHER" id="PTHR46082">
    <property type="entry name" value="ATP/GTP-BINDING PROTEIN-RELATED"/>
    <property type="match status" value="1"/>
</dbReference>
<dbReference type="SUPFAM" id="SSF48403">
    <property type="entry name" value="Ankyrin repeat"/>
    <property type="match status" value="2"/>
</dbReference>
<evidence type="ECO:0000313" key="8">
    <source>
        <dbReference type="Proteomes" id="UP000326950"/>
    </source>
</evidence>
<dbReference type="InterPro" id="IPR036770">
    <property type="entry name" value="Ankyrin_rpt-contain_sf"/>
</dbReference>
<feature type="domain" description="GPI inositol-deacylase winged helix" evidence="5">
    <location>
        <begin position="646"/>
        <end position="720"/>
    </location>
</feature>
<reference evidence="7 8" key="1">
    <citation type="submission" date="2019-04" db="EMBL/GenBank/DDBJ databases">
        <title>Friends and foes A comparative genomics study of 23 Aspergillus species from section Flavi.</title>
        <authorList>
            <consortium name="DOE Joint Genome Institute"/>
            <person name="Kjaerbolling I."/>
            <person name="Vesth T."/>
            <person name="Frisvad J.C."/>
            <person name="Nybo J.L."/>
            <person name="Theobald S."/>
            <person name="Kildgaard S."/>
            <person name="Isbrandt T."/>
            <person name="Kuo A."/>
            <person name="Sato A."/>
            <person name="Lyhne E.K."/>
            <person name="Kogle M.E."/>
            <person name="Wiebenga A."/>
            <person name="Kun R.S."/>
            <person name="Lubbers R.J."/>
            <person name="Makela M.R."/>
            <person name="Barry K."/>
            <person name="Chovatia M."/>
            <person name="Clum A."/>
            <person name="Daum C."/>
            <person name="Haridas S."/>
            <person name="He G."/>
            <person name="LaButti K."/>
            <person name="Lipzen A."/>
            <person name="Mondo S."/>
            <person name="Riley R."/>
            <person name="Salamov A."/>
            <person name="Simmons B.A."/>
            <person name="Magnuson J.K."/>
            <person name="Henrissat B."/>
            <person name="Mortensen U.H."/>
            <person name="Larsen T.O."/>
            <person name="Devries R.P."/>
            <person name="Grigoriev I.V."/>
            <person name="Machida M."/>
            <person name="Baker S.E."/>
            <person name="Andersen M.R."/>
        </authorList>
    </citation>
    <scope>NUCLEOTIDE SEQUENCE [LARGE SCALE GENOMIC DNA]</scope>
    <source>
        <strain evidence="7 8">CBS 117626</strain>
    </source>
</reference>
<dbReference type="Pfam" id="PF24883">
    <property type="entry name" value="NPHP3_N"/>
    <property type="match status" value="1"/>
</dbReference>
<dbReference type="InterPro" id="IPR054471">
    <property type="entry name" value="GPIID_WHD"/>
</dbReference>